<evidence type="ECO:0000256" key="2">
    <source>
        <dbReference type="ARBA" id="ARBA00007186"/>
    </source>
</evidence>
<dbReference type="GO" id="GO:0046373">
    <property type="term" value="P:L-arabinose metabolic process"/>
    <property type="evidence" value="ECO:0007669"/>
    <property type="project" value="InterPro"/>
</dbReference>
<dbReference type="Gene3D" id="2.60.120.200">
    <property type="match status" value="1"/>
</dbReference>
<protein>
    <recommendedName>
        <fullName evidence="3">non-reducing end alpha-L-arabinofuranosidase</fullName>
        <ecNumber evidence="3">3.2.1.55</ecNumber>
    </recommendedName>
</protein>
<accession>A0A285I9S4</accession>
<dbReference type="SUPFAM" id="SSF51445">
    <property type="entry name" value="(Trans)glycosidases"/>
    <property type="match status" value="1"/>
</dbReference>
<dbReference type="InterPro" id="IPR010720">
    <property type="entry name" value="Alpha-L-AF_C"/>
</dbReference>
<dbReference type="InterPro" id="IPR046780">
    <property type="entry name" value="aBig_2"/>
</dbReference>
<evidence type="ECO:0000256" key="7">
    <source>
        <dbReference type="SAM" id="SignalP"/>
    </source>
</evidence>
<dbReference type="Pfam" id="PF20578">
    <property type="entry name" value="aBig_2"/>
    <property type="match status" value="1"/>
</dbReference>
<feature type="chain" id="PRO_5013398016" description="non-reducing end alpha-L-arabinofuranosidase" evidence="7">
    <location>
        <begin position="25"/>
        <end position="1141"/>
    </location>
</feature>
<evidence type="ECO:0000256" key="1">
    <source>
        <dbReference type="ARBA" id="ARBA00001462"/>
    </source>
</evidence>
<feature type="domain" description="Alpha-L-arabinofuranosidase C-terminal" evidence="8">
    <location>
        <begin position="777"/>
        <end position="1132"/>
    </location>
</feature>
<evidence type="ECO:0000256" key="5">
    <source>
        <dbReference type="ARBA" id="ARBA00022801"/>
    </source>
</evidence>
<proteinExistence type="inferred from homology"/>
<keyword evidence="6" id="KW-0325">Glycoprotein</keyword>
<dbReference type="InterPro" id="IPR010496">
    <property type="entry name" value="AL/BT2_dom"/>
</dbReference>
<dbReference type="InterPro" id="IPR051563">
    <property type="entry name" value="Glycosyl_Hydrolase_51"/>
</dbReference>
<evidence type="ECO:0000256" key="4">
    <source>
        <dbReference type="ARBA" id="ARBA00022729"/>
    </source>
</evidence>
<dbReference type="Pfam" id="PF22848">
    <property type="entry name" value="ASD1_dom"/>
    <property type="match status" value="1"/>
</dbReference>
<keyword evidence="5" id="KW-0378">Hydrolase</keyword>
<sequence length="1141" mass="127391">MRKKLLIMFLLTILITSMSLNASAFWFFDDLFGGGDKEESKAVNQEMILWYKFDEKTGETVKDSSGNGNDGIAKGDNSWSAGNIDGAITLNGRDAYVQLPDDILTGIKDITISTWIKQEQVRPWQRIFDFGIGTDAYMFLTPNSSLQDARFALTAGGGNRNEEVVIKSSPINELGEWKHLVAVLAGDQGIIYEDGKKVATGKITVNPTDLGTTTANYIGKSQYDLDPYFSGEIDDFRIYNRALSQAEIVALREEAFSAEDAVEKDKAKLDLGKLDAITHNLKLPVAGDSGTEISWTSSNSEIIATDGRVTRPQAGAGDINVSLQATISKKGVNAIKEFMVTVLETGHTPYTLEVDVDQEGVEISPILYGAFFEDINYGADGGLYAEQIKNRSLEYDKSLEGWSLVTKGSGKGKLSVDDNEPLNENNQHYLELNIKESGDGVGISNAGYWGILVEEGKEYNFSMYAHANDNFNGTINVSLEDKAGTIYGQTQIKNISKDDWKKYTARIKADKSIESAKLVVTASDTGTVFMDMVSLFPEDTWKNRENGLRPDLVKMLDEINPSFFRFPGGCIVEGIDLDNAYHWKETIGDLAERKVKYNLWGYYQSNGLGYHEYFQLSEDLGAEPLPILPAGLSCQARGAELEDMDEIEHWIQDALDLIEYANGPVTSKWGAKRAENGHPEPFNLKYLGVGNENWGPEYYERYEKFHEVLKAKYPEIKLITSSGPMAFDYNYARAWDWLKTQPADIVDEHMYMPPEWFLDNADRYDSYDRSMPQVFVGEYAAHGAGRRNNLEAAIAEAAFMTGLERNSDVVVMAAYAPLFNNVNGTQWAPDLIWFNKSDVFGTPSYYVQKIFSQNVGDITLATNLSEYKEESEDITGLIGLGSWETKVEFDQIEITSDGKVLFSDDFNSNDANWKVFDGDWKVEDGLYKQTSRKSNTASYAGNTNWTNYTLKLKARKISGNEGVIVYFGIKDENNYYRLNLGGWGNSHSALEKVSKGRGEIIGKSSMKTIEKKKWYDIRIELAGNRIRTYLDGELIHDIIDDVNSGPLYYVSSQDKETGDIILKVVNSSDRILTTKIVLKGAEDIIGTATATILTSDKPTDENSFENPKKVSPITVELTGVARSFEYNFDKNSVTVLRIKTK</sequence>
<evidence type="ECO:0000313" key="9">
    <source>
        <dbReference type="EMBL" id="SNY44732.1"/>
    </source>
</evidence>
<dbReference type="Pfam" id="PF06964">
    <property type="entry name" value="Alpha-L-AF_C"/>
    <property type="match status" value="1"/>
</dbReference>
<dbReference type="InterPro" id="IPR008979">
    <property type="entry name" value="Galactose-bd-like_sf"/>
</dbReference>
<dbReference type="EC" id="3.2.1.55" evidence="3"/>
<comment type="catalytic activity">
    <reaction evidence="1">
        <text>Hydrolysis of terminal non-reducing alpha-L-arabinofuranoside residues in alpha-L-arabinosides.</text>
        <dbReference type="EC" id="3.2.1.55"/>
    </reaction>
</comment>
<dbReference type="RefSeq" id="WP_097019314.1">
    <property type="nucleotide sequence ID" value="NZ_OBDZ01000035.1"/>
</dbReference>
<dbReference type="Pfam" id="PF02018">
    <property type="entry name" value="CBM_4_9"/>
    <property type="match status" value="1"/>
</dbReference>
<comment type="similarity">
    <text evidence="2">Belongs to the glycosyl hydrolase 51 family.</text>
</comment>
<dbReference type="Proteomes" id="UP000219573">
    <property type="component" value="Unassembled WGS sequence"/>
</dbReference>
<dbReference type="PANTHER" id="PTHR31776">
    <property type="entry name" value="ALPHA-L-ARABINOFURANOSIDASE 1"/>
    <property type="match status" value="1"/>
</dbReference>
<gene>
    <name evidence="9" type="ORF">SAMN06265827_1357</name>
</gene>
<dbReference type="PANTHER" id="PTHR31776:SF0">
    <property type="entry name" value="ALPHA-L-ARABINOFURANOSIDASE 1"/>
    <property type="match status" value="1"/>
</dbReference>
<dbReference type="SUPFAM" id="SSF49785">
    <property type="entry name" value="Galactose-binding domain-like"/>
    <property type="match status" value="1"/>
</dbReference>
<keyword evidence="10" id="KW-1185">Reference proteome</keyword>
<reference evidence="10" key="1">
    <citation type="submission" date="2017-09" db="EMBL/GenBank/DDBJ databases">
        <authorList>
            <person name="Varghese N."/>
            <person name="Submissions S."/>
        </authorList>
    </citation>
    <scope>NUCLEOTIDE SEQUENCE [LARGE SCALE GENOMIC DNA]</scope>
    <source>
        <strain evidence="10">MSL47</strain>
    </source>
</reference>
<keyword evidence="4 7" id="KW-0732">Signal</keyword>
<dbReference type="InterPro" id="IPR055235">
    <property type="entry name" value="ASD1_cat"/>
</dbReference>
<name>A0A285I9S4_9FIRM</name>
<evidence type="ECO:0000256" key="6">
    <source>
        <dbReference type="ARBA" id="ARBA00023180"/>
    </source>
</evidence>
<organism evidence="9 10">
    <name type="scientific">Orenia metallireducens</name>
    <dbReference type="NCBI Taxonomy" id="1413210"/>
    <lineage>
        <taxon>Bacteria</taxon>
        <taxon>Bacillati</taxon>
        <taxon>Bacillota</taxon>
        <taxon>Clostridia</taxon>
        <taxon>Halanaerobiales</taxon>
        <taxon>Halobacteroidaceae</taxon>
        <taxon>Orenia</taxon>
    </lineage>
</organism>
<dbReference type="InterPro" id="IPR017853">
    <property type="entry name" value="GH"/>
</dbReference>
<dbReference type="SUPFAM" id="SSF51011">
    <property type="entry name" value="Glycosyl hydrolase domain"/>
    <property type="match status" value="1"/>
</dbReference>
<dbReference type="InterPro" id="IPR003305">
    <property type="entry name" value="CenC_carb-bd"/>
</dbReference>
<dbReference type="GO" id="GO:0046556">
    <property type="term" value="F:alpha-L-arabinofuranosidase activity"/>
    <property type="evidence" value="ECO:0007669"/>
    <property type="project" value="UniProtKB-EC"/>
</dbReference>
<dbReference type="AlphaFoldDB" id="A0A285I9S4"/>
<dbReference type="EMBL" id="OBDZ01000035">
    <property type="protein sequence ID" value="SNY44732.1"/>
    <property type="molecule type" value="Genomic_DNA"/>
</dbReference>
<dbReference type="SUPFAM" id="SSF49899">
    <property type="entry name" value="Concanavalin A-like lectins/glucanases"/>
    <property type="match status" value="2"/>
</dbReference>
<feature type="signal peptide" evidence="7">
    <location>
        <begin position="1"/>
        <end position="24"/>
    </location>
</feature>
<evidence type="ECO:0000259" key="8">
    <source>
        <dbReference type="SMART" id="SM00813"/>
    </source>
</evidence>
<dbReference type="Gene3D" id="2.60.120.560">
    <property type="entry name" value="Exo-inulinase, domain 1"/>
    <property type="match status" value="1"/>
</dbReference>
<dbReference type="Gene3D" id="3.20.20.80">
    <property type="entry name" value="Glycosidases"/>
    <property type="match status" value="1"/>
</dbReference>
<dbReference type="Pfam" id="PF06439">
    <property type="entry name" value="3keto-disac_hyd"/>
    <property type="match status" value="1"/>
</dbReference>
<dbReference type="Gene3D" id="2.60.120.260">
    <property type="entry name" value="Galactose-binding domain-like"/>
    <property type="match status" value="1"/>
</dbReference>
<dbReference type="Pfam" id="PF13385">
    <property type="entry name" value="Laminin_G_3"/>
    <property type="match status" value="1"/>
</dbReference>
<dbReference type="SMART" id="SM00813">
    <property type="entry name" value="Alpha-L-AF_C"/>
    <property type="match status" value="1"/>
</dbReference>
<dbReference type="OrthoDB" id="9758333at2"/>
<evidence type="ECO:0000256" key="3">
    <source>
        <dbReference type="ARBA" id="ARBA00012670"/>
    </source>
</evidence>
<evidence type="ECO:0000313" key="10">
    <source>
        <dbReference type="Proteomes" id="UP000219573"/>
    </source>
</evidence>
<dbReference type="InterPro" id="IPR013320">
    <property type="entry name" value="ConA-like_dom_sf"/>
</dbReference>